<evidence type="ECO:0000256" key="8">
    <source>
        <dbReference type="ARBA" id="ARBA00023163"/>
    </source>
</evidence>
<evidence type="ECO:0000256" key="7">
    <source>
        <dbReference type="ARBA" id="ARBA00023159"/>
    </source>
</evidence>
<dbReference type="InterPro" id="IPR007944">
    <property type="entry name" value="FlhC"/>
</dbReference>
<evidence type="ECO:0000256" key="1">
    <source>
        <dbReference type="ARBA" id="ARBA00022490"/>
    </source>
</evidence>
<sequence>MRSRGDRHLQAVRLARELALLGARLKTIHAVTGLPPRQVQSLFFPDGLTIPRGRAPDSVEWFHGANLILRADACLFGVKYEQLRQQGLAAGDALLCAYRAYQCVTRSPSRISMDRAFNVASYLDGIWLAREPALSVSHCSHCGCAHLTAIGTPAVHSNGCPFCRLLERFHHDPRLQVAYRDRSRPLPIDADRLKAWPQAPQRRAA</sequence>
<keyword evidence="7" id="KW-0010">Activator</keyword>
<proteinExistence type="predicted"/>
<name>A0ABN6PLK0_9BURK</name>
<reference evidence="9" key="1">
    <citation type="submission" date="2022-04" db="EMBL/GenBank/DDBJ databases">
        <title>Whole genome sequence of Sphaerotilus sp. FB-5.</title>
        <authorList>
            <person name="Takeda M."/>
            <person name="Narihara S."/>
            <person name="Akimoto M."/>
            <person name="Akimoto R."/>
            <person name="Nishiyashiki S."/>
            <person name="Murakami T."/>
        </authorList>
    </citation>
    <scope>NUCLEOTIDE SEQUENCE</scope>
    <source>
        <strain evidence="9">FB-5</strain>
    </source>
</reference>
<dbReference type="RefSeq" id="WP_251969372.1">
    <property type="nucleotide sequence ID" value="NZ_AP025730.1"/>
</dbReference>
<keyword evidence="1" id="KW-0963">Cytoplasm</keyword>
<gene>
    <name evidence="9" type="ORF">CATMQ487_30240</name>
</gene>
<protein>
    <recommendedName>
        <fullName evidence="11">Transcriptional activator FlhC</fullName>
    </recommendedName>
</protein>
<evidence type="ECO:0000256" key="4">
    <source>
        <dbReference type="ARBA" id="ARBA00022833"/>
    </source>
</evidence>
<evidence type="ECO:0000256" key="6">
    <source>
        <dbReference type="ARBA" id="ARBA00023125"/>
    </source>
</evidence>
<evidence type="ECO:0000313" key="9">
    <source>
        <dbReference type="EMBL" id="BDI06054.1"/>
    </source>
</evidence>
<keyword evidence="5" id="KW-0805">Transcription regulation</keyword>
<keyword evidence="8" id="KW-0804">Transcription</keyword>
<keyword evidence="6" id="KW-0238">DNA-binding</keyword>
<keyword evidence="2" id="KW-0479">Metal-binding</keyword>
<dbReference type="SUPFAM" id="SSF160930">
    <property type="entry name" value="FlhC-like"/>
    <property type="match status" value="1"/>
</dbReference>
<organism evidence="9 10">
    <name type="scientific">Sphaerotilus microaerophilus</name>
    <dbReference type="NCBI Taxonomy" id="2914710"/>
    <lineage>
        <taxon>Bacteria</taxon>
        <taxon>Pseudomonadati</taxon>
        <taxon>Pseudomonadota</taxon>
        <taxon>Betaproteobacteria</taxon>
        <taxon>Burkholderiales</taxon>
        <taxon>Sphaerotilaceae</taxon>
        <taxon>Sphaerotilus</taxon>
    </lineage>
</organism>
<keyword evidence="10" id="KW-1185">Reference proteome</keyword>
<evidence type="ECO:0000256" key="2">
    <source>
        <dbReference type="ARBA" id="ARBA00022723"/>
    </source>
</evidence>
<accession>A0ABN6PLK0</accession>
<evidence type="ECO:0000313" key="10">
    <source>
        <dbReference type="Proteomes" id="UP001057498"/>
    </source>
</evidence>
<evidence type="ECO:0000256" key="5">
    <source>
        <dbReference type="ARBA" id="ARBA00023015"/>
    </source>
</evidence>
<dbReference type="Pfam" id="PF05280">
    <property type="entry name" value="FlhC"/>
    <property type="match status" value="1"/>
</dbReference>
<evidence type="ECO:0008006" key="11">
    <source>
        <dbReference type="Google" id="ProtNLM"/>
    </source>
</evidence>
<keyword evidence="4" id="KW-0862">Zinc</keyword>
<dbReference type="EMBL" id="AP025730">
    <property type="protein sequence ID" value="BDI06054.1"/>
    <property type="molecule type" value="Genomic_DNA"/>
</dbReference>
<dbReference type="Proteomes" id="UP001057498">
    <property type="component" value="Chromosome"/>
</dbReference>
<evidence type="ECO:0000256" key="3">
    <source>
        <dbReference type="ARBA" id="ARBA00022795"/>
    </source>
</evidence>
<keyword evidence="3" id="KW-1005">Bacterial flagellum biogenesis</keyword>